<keyword evidence="16" id="KW-0238">DNA-binding</keyword>
<evidence type="ECO:0000256" key="12">
    <source>
        <dbReference type="ARBA" id="ARBA00022840"/>
    </source>
</evidence>
<keyword evidence="8" id="KW-0479">Metal-binding</keyword>
<dbReference type="Pfam" id="PF12851">
    <property type="entry name" value="Tet_JBP"/>
    <property type="match status" value="1"/>
</dbReference>
<evidence type="ECO:0000256" key="22">
    <source>
        <dbReference type="SAM" id="Coils"/>
    </source>
</evidence>
<accession>A0A1X0NNS9</accession>
<keyword evidence="14" id="KW-0560">Oxidoreductase</keyword>
<dbReference type="EC" id="3.6.4.12" evidence="6"/>
<evidence type="ECO:0000256" key="14">
    <source>
        <dbReference type="ARBA" id="ARBA00023002"/>
    </source>
</evidence>
<evidence type="ECO:0000256" key="11">
    <source>
        <dbReference type="ARBA" id="ARBA00022806"/>
    </source>
</evidence>
<keyword evidence="13" id="KW-0223">Dioxygenase</keyword>
<comment type="catalytic activity">
    <reaction evidence="21">
        <text>thymine + 2-oxoglutarate + O2 = 5-hydroxymethyluracil + succinate + CO2</text>
        <dbReference type="Rhea" id="RHEA:10316"/>
        <dbReference type="ChEBI" id="CHEBI:15379"/>
        <dbReference type="ChEBI" id="CHEBI:16526"/>
        <dbReference type="ChEBI" id="CHEBI:16810"/>
        <dbReference type="ChEBI" id="CHEBI:16964"/>
        <dbReference type="ChEBI" id="CHEBI:17821"/>
        <dbReference type="ChEBI" id="CHEBI:30031"/>
        <dbReference type="EC" id="1.14.11.6"/>
    </reaction>
</comment>
<dbReference type="GO" id="GO:0046872">
    <property type="term" value="F:metal ion binding"/>
    <property type="evidence" value="ECO:0007669"/>
    <property type="project" value="UniProtKB-KW"/>
</dbReference>
<dbReference type="InterPro" id="IPR014001">
    <property type="entry name" value="Helicase_ATP-bd"/>
</dbReference>
<keyword evidence="22" id="KW-0175">Coiled coil</keyword>
<dbReference type="PANTHER" id="PTHR45629:SF7">
    <property type="entry name" value="DNA EXCISION REPAIR PROTEIN ERCC-6-RELATED"/>
    <property type="match status" value="1"/>
</dbReference>
<dbReference type="GO" id="GO:0003678">
    <property type="term" value="F:DNA helicase activity"/>
    <property type="evidence" value="ECO:0007669"/>
    <property type="project" value="UniProtKB-EC"/>
</dbReference>
<evidence type="ECO:0000256" key="9">
    <source>
        <dbReference type="ARBA" id="ARBA00022741"/>
    </source>
</evidence>
<evidence type="ECO:0000256" key="3">
    <source>
        <dbReference type="ARBA" id="ARBA00005360"/>
    </source>
</evidence>
<proteinExistence type="inferred from homology"/>
<dbReference type="Gene3D" id="3.40.50.10810">
    <property type="entry name" value="Tandem AAA-ATPase domain"/>
    <property type="match status" value="1"/>
</dbReference>
<dbReference type="InterPro" id="IPR027417">
    <property type="entry name" value="P-loop_NTPase"/>
</dbReference>
<dbReference type="EMBL" id="NBCO01000029">
    <property type="protein sequence ID" value="ORC86376.1"/>
    <property type="molecule type" value="Genomic_DNA"/>
</dbReference>
<dbReference type="InterPro" id="IPR049730">
    <property type="entry name" value="SNF2/RAD54-like_C"/>
</dbReference>
<dbReference type="Gene3D" id="3.60.130.30">
    <property type="match status" value="1"/>
</dbReference>
<organism evidence="26 27">
    <name type="scientific">Trypanosoma theileri</name>
    <dbReference type="NCBI Taxonomy" id="67003"/>
    <lineage>
        <taxon>Eukaryota</taxon>
        <taxon>Discoba</taxon>
        <taxon>Euglenozoa</taxon>
        <taxon>Kinetoplastea</taxon>
        <taxon>Metakinetoplastina</taxon>
        <taxon>Trypanosomatida</taxon>
        <taxon>Trypanosomatidae</taxon>
        <taxon>Trypanosoma</taxon>
    </lineage>
</organism>
<keyword evidence="9" id="KW-0547">Nucleotide-binding</keyword>
<dbReference type="AlphaFoldDB" id="A0A1X0NNS9"/>
<gene>
    <name evidence="26" type="ORF">TM35_000292580</name>
</gene>
<comment type="similarity">
    <text evidence="4">In the C-terminal section; belongs to the SNF2/RAD54 helicase family.</text>
</comment>
<evidence type="ECO:0000256" key="2">
    <source>
        <dbReference type="ARBA" id="ARBA00004123"/>
    </source>
</evidence>
<dbReference type="FunFam" id="3.40.50.10810:FF:000072">
    <property type="entry name" value="Bifunctional helicase and thymine dioxygenase JBP2"/>
    <property type="match status" value="1"/>
</dbReference>
<dbReference type="GO" id="GO:0003677">
    <property type="term" value="F:DNA binding"/>
    <property type="evidence" value="ECO:0007669"/>
    <property type="project" value="UniProtKB-KW"/>
</dbReference>
<dbReference type="CDD" id="cd17919">
    <property type="entry name" value="DEXHc_Snf"/>
    <property type="match status" value="1"/>
</dbReference>
<feature type="domain" description="Helicase C-terminal" evidence="25">
    <location>
        <begin position="883"/>
        <end position="1041"/>
    </location>
</feature>
<dbReference type="Pfam" id="PF00176">
    <property type="entry name" value="SNF2-rel_dom"/>
    <property type="match status" value="1"/>
</dbReference>
<evidence type="ECO:0000256" key="15">
    <source>
        <dbReference type="ARBA" id="ARBA00023004"/>
    </source>
</evidence>
<evidence type="ECO:0000256" key="8">
    <source>
        <dbReference type="ARBA" id="ARBA00022723"/>
    </source>
</evidence>
<evidence type="ECO:0000256" key="18">
    <source>
        <dbReference type="ARBA" id="ARBA00030614"/>
    </source>
</evidence>
<comment type="catalytic activity">
    <reaction evidence="20">
        <text>ATP + H2O = ADP + phosphate + H(+)</text>
        <dbReference type="Rhea" id="RHEA:13065"/>
        <dbReference type="ChEBI" id="CHEBI:15377"/>
        <dbReference type="ChEBI" id="CHEBI:15378"/>
        <dbReference type="ChEBI" id="CHEBI:30616"/>
        <dbReference type="ChEBI" id="CHEBI:43474"/>
        <dbReference type="ChEBI" id="CHEBI:456216"/>
        <dbReference type="EC" id="3.6.4.12"/>
    </reaction>
</comment>
<evidence type="ECO:0000256" key="1">
    <source>
        <dbReference type="ARBA" id="ARBA00001954"/>
    </source>
</evidence>
<dbReference type="InterPro" id="IPR038718">
    <property type="entry name" value="SNF2-like_sf"/>
</dbReference>
<comment type="caution">
    <text evidence="26">The sequence shown here is derived from an EMBL/GenBank/DDBJ whole genome shotgun (WGS) entry which is preliminary data.</text>
</comment>
<dbReference type="GO" id="GO:0000724">
    <property type="term" value="P:double-strand break repair via homologous recombination"/>
    <property type="evidence" value="ECO:0007669"/>
    <property type="project" value="TreeGrafter"/>
</dbReference>
<keyword evidence="17" id="KW-0539">Nucleus</keyword>
<evidence type="ECO:0000256" key="23">
    <source>
        <dbReference type="SAM" id="MobiDB-lite"/>
    </source>
</evidence>
<evidence type="ECO:0000256" key="10">
    <source>
        <dbReference type="ARBA" id="ARBA00022801"/>
    </source>
</evidence>
<dbReference type="GO" id="GO:0007131">
    <property type="term" value="P:reciprocal meiotic recombination"/>
    <property type="evidence" value="ECO:0007669"/>
    <property type="project" value="TreeGrafter"/>
</dbReference>
<dbReference type="SMART" id="SM00490">
    <property type="entry name" value="HELICc"/>
    <property type="match status" value="1"/>
</dbReference>
<dbReference type="GO" id="GO:0070580">
    <property type="term" value="P:base J metabolic process"/>
    <property type="evidence" value="ECO:0007669"/>
    <property type="project" value="UniProtKB-ARBA"/>
</dbReference>
<evidence type="ECO:0000256" key="13">
    <source>
        <dbReference type="ARBA" id="ARBA00022964"/>
    </source>
</evidence>
<evidence type="ECO:0000259" key="25">
    <source>
        <dbReference type="PROSITE" id="PS51194"/>
    </source>
</evidence>
<feature type="region of interest" description="Disordered" evidence="23">
    <location>
        <begin position="204"/>
        <end position="231"/>
    </location>
</feature>
<dbReference type="Proteomes" id="UP000192257">
    <property type="component" value="Unassembled WGS sequence"/>
</dbReference>
<dbReference type="PROSITE" id="PS51192">
    <property type="entry name" value="HELICASE_ATP_BIND_1"/>
    <property type="match status" value="1"/>
</dbReference>
<dbReference type="OrthoDB" id="2020972at2759"/>
<evidence type="ECO:0000313" key="26">
    <source>
        <dbReference type="EMBL" id="ORC86376.1"/>
    </source>
</evidence>
<evidence type="ECO:0000256" key="7">
    <source>
        <dbReference type="ARBA" id="ARBA00019068"/>
    </source>
</evidence>
<evidence type="ECO:0000256" key="6">
    <source>
        <dbReference type="ARBA" id="ARBA00012551"/>
    </source>
</evidence>
<feature type="coiled-coil region" evidence="22">
    <location>
        <begin position="821"/>
        <end position="849"/>
    </location>
</feature>
<dbReference type="PROSITE" id="PS51194">
    <property type="entry name" value="HELICASE_CTER"/>
    <property type="match status" value="1"/>
</dbReference>
<dbReference type="GO" id="GO:0015616">
    <property type="term" value="F:DNA translocase activity"/>
    <property type="evidence" value="ECO:0007669"/>
    <property type="project" value="TreeGrafter"/>
</dbReference>
<dbReference type="GO" id="GO:0005634">
    <property type="term" value="C:nucleus"/>
    <property type="evidence" value="ECO:0007669"/>
    <property type="project" value="UniProtKB-SubCell"/>
</dbReference>
<evidence type="ECO:0000259" key="24">
    <source>
        <dbReference type="PROSITE" id="PS51192"/>
    </source>
</evidence>
<comment type="cofactor">
    <cofactor evidence="1">
        <name>Fe(2+)</name>
        <dbReference type="ChEBI" id="CHEBI:29033"/>
    </cofactor>
</comment>
<keyword evidence="27" id="KW-1185">Reference proteome</keyword>
<evidence type="ECO:0000256" key="20">
    <source>
        <dbReference type="ARBA" id="ARBA00047995"/>
    </source>
</evidence>
<dbReference type="GO" id="GO:0016787">
    <property type="term" value="F:hydrolase activity"/>
    <property type="evidence" value="ECO:0007669"/>
    <property type="project" value="UniProtKB-KW"/>
</dbReference>
<sequence>MSVHLHLDAGTLQAVLQTVCVTGEPAIIAPSAFVGELDAVVDEVKKYGLKLASIPSGGITILPPIPVSDIELFDFCAEYCKARTQEERLTVRHQISNYAFSTGKPAFTMPCRPLYNPADYVLRIVHLCAELASSTDEEYRRAYATAPLLHINPVQNICEKLRSMFQSGSFHTQAWAVEEESESKTSDEVKGEVPFISDVFDQDNSETGSEVVDGIDDDPTGQEIVDNTTGPVGEYLSEKDFKLITESGVFYDDSGERVQAIYVRGGIKKEICHQASVALEAAATTRNLRKATNGGKTNPETGIVGYYDYLNNPTQQKCRETEFTRKNWSTIAAPCEAFLLALNKLYSECAPKHYKLQRIAIPQSCQLFNTVFSTITVNRNFRTAVHTDKGDFRSGLGALCVIDGIFEGCHLAIKKLGKAFRLEKGDVLFFDTSLEHGNTEVHSFDYCWKRISVVCYLRTGLMSQPCEMERRRRLNKHLSKQLLLEKSRQNIVNLNGVDPKLPPLYVPWKLMSVLSPVQQAALGFVVDRLSRGNGCVIALTMGLGKTLVSLALCFSHLYNPNPRDILIIAPKTVLTHWIGEKQKWEQYGLVFPEFVVSDGTDSASFEVALKRYKQQLSGEMPRTSHIFVINPEYVKTVLRKLTGFRPSLLIFDEGHRVSSKGNKLKDSLEGMRCSARVILSGTPVQNNAEELYRLIGWINPDVHSVLPPRVFTELAGSINRYINGDDSAFNAAISAQRYIQEWMSSYVFSVMKTDLPPLQDYIIICGFSGVQKKMFEDHFNIKNIDGCAALKASEHRPYHLSTHPLCFLGFISGVYKSLSGTHKMSIEMEEEEEEEKEKEKEKEDNTQQYILNDDDIALVDECLSLVNSGCLSEFVSLSGKLTVLISILHVIREKKEKAIIFSQYVGSQDFISRTLTSFDIVSSTIRARDCHDRRRKTIERFRDDENITCLVLSTQIGAYGLDFTAANHVILWDSWWNPQVESQAIARAYRRNQTKPVIVYRLASAYEDTIILKTQVRKLALFRCIMNEQTSRAVPPEELLDCTDTEEDEQRRFLWSSLKTSRLEGGVAAVSKIFRHSDTLRSELWA</sequence>
<evidence type="ECO:0000256" key="16">
    <source>
        <dbReference type="ARBA" id="ARBA00023125"/>
    </source>
</evidence>
<dbReference type="STRING" id="67003.A0A1X0NNS9"/>
<keyword evidence="15" id="KW-0408">Iron</keyword>
<evidence type="ECO:0000256" key="5">
    <source>
        <dbReference type="ARBA" id="ARBA00012263"/>
    </source>
</evidence>
<dbReference type="RefSeq" id="XP_028880442.1">
    <property type="nucleotide sequence ID" value="XM_029028415.1"/>
</dbReference>
<dbReference type="GO" id="GO:0050341">
    <property type="term" value="F:thymine dioxygenase activity"/>
    <property type="evidence" value="ECO:0007669"/>
    <property type="project" value="UniProtKB-EC"/>
</dbReference>
<keyword evidence="10" id="KW-0378">Hydrolase</keyword>
<comment type="subcellular location">
    <subcellularLocation>
        <location evidence="2">Nucleus</location>
    </subcellularLocation>
</comment>
<dbReference type="Pfam" id="PF00271">
    <property type="entry name" value="Helicase_C"/>
    <property type="match status" value="1"/>
</dbReference>
<dbReference type="GeneID" id="39988195"/>
<protein>
    <recommendedName>
        <fullName evidence="7">Bifunctional helicase and thymine dioxygenase JBP2</fullName>
        <ecNumber evidence="5">1.14.11.6</ecNumber>
        <ecNumber evidence="6">3.6.4.12</ecNumber>
    </recommendedName>
    <alternativeName>
        <fullName evidence="18">J-binding protein 2</fullName>
    </alternativeName>
</protein>
<evidence type="ECO:0000256" key="21">
    <source>
        <dbReference type="ARBA" id="ARBA00048837"/>
    </source>
</evidence>
<keyword evidence="11" id="KW-0347">Helicase</keyword>
<dbReference type="Gene3D" id="3.40.50.300">
    <property type="entry name" value="P-loop containing nucleotide triphosphate hydrolases"/>
    <property type="match status" value="1"/>
</dbReference>
<evidence type="ECO:0000256" key="17">
    <source>
        <dbReference type="ARBA" id="ARBA00023242"/>
    </source>
</evidence>
<dbReference type="SMART" id="SM00487">
    <property type="entry name" value="DEXDc"/>
    <property type="match status" value="1"/>
</dbReference>
<dbReference type="InterPro" id="IPR024779">
    <property type="entry name" value="2OGFeDO_JBP1/TET_oxygenase_dom"/>
</dbReference>
<name>A0A1X0NNS9_9TRYP</name>
<reference evidence="26 27" key="1">
    <citation type="submission" date="2017-03" db="EMBL/GenBank/DDBJ databases">
        <title>An alternative strategy for trypanosome survival in the mammalian bloodstream revealed through genome and transcriptome analysis of the ubiquitous bovine parasite Trypanosoma (Megatrypanum) theileri.</title>
        <authorList>
            <person name="Kelly S."/>
            <person name="Ivens A."/>
            <person name="Mott A."/>
            <person name="O'Neill E."/>
            <person name="Emms D."/>
            <person name="Macleod O."/>
            <person name="Voorheis P."/>
            <person name="Matthews J."/>
            <person name="Matthews K."/>
            <person name="Carrington M."/>
        </authorList>
    </citation>
    <scope>NUCLEOTIDE SEQUENCE [LARGE SCALE GENOMIC DNA]</scope>
    <source>
        <strain evidence="26">Edinburgh</strain>
    </source>
</reference>
<dbReference type="InterPro" id="IPR001650">
    <property type="entry name" value="Helicase_C-like"/>
</dbReference>
<dbReference type="PANTHER" id="PTHR45629">
    <property type="entry name" value="SNF2/RAD54 FAMILY MEMBER"/>
    <property type="match status" value="1"/>
</dbReference>
<evidence type="ECO:0000256" key="19">
    <source>
        <dbReference type="ARBA" id="ARBA00034466"/>
    </source>
</evidence>
<feature type="domain" description="Helicase ATP-binding" evidence="24">
    <location>
        <begin position="526"/>
        <end position="701"/>
    </location>
</feature>
<dbReference type="InterPro" id="IPR050496">
    <property type="entry name" value="SNF2_RAD54_helicase_repair"/>
</dbReference>
<dbReference type="SUPFAM" id="SSF52540">
    <property type="entry name" value="P-loop containing nucleoside triphosphate hydrolases"/>
    <property type="match status" value="2"/>
</dbReference>
<dbReference type="VEuPathDB" id="TriTrypDB:TM35_000292580"/>
<evidence type="ECO:0000313" key="27">
    <source>
        <dbReference type="Proteomes" id="UP000192257"/>
    </source>
</evidence>
<dbReference type="EC" id="1.14.11.6" evidence="5"/>
<dbReference type="CDD" id="cd18793">
    <property type="entry name" value="SF2_C_SNF"/>
    <property type="match status" value="1"/>
</dbReference>
<evidence type="ECO:0000256" key="4">
    <source>
        <dbReference type="ARBA" id="ARBA00009722"/>
    </source>
</evidence>
<dbReference type="InterPro" id="IPR000330">
    <property type="entry name" value="SNF2_N"/>
</dbReference>
<comment type="similarity">
    <text evidence="3">In the N-terminal section; belongs to the TET family. JBP2 subfamily.</text>
</comment>
<keyword evidence="12" id="KW-0067">ATP-binding</keyword>
<dbReference type="GO" id="GO:0005524">
    <property type="term" value="F:ATP binding"/>
    <property type="evidence" value="ECO:0007669"/>
    <property type="project" value="UniProtKB-KW"/>
</dbReference>
<comment type="function">
    <text evidence="19">Dioxygenase that catalyzes the first step of DNA base J (beta-d-glucosyl-HOMedU) biosynthesis by converting thymine to 5-hydroxymethyluracil (HOMedU). DNA base J is a hypermodified thymidine residue found in the genome of kinetoplastid parasites, which is localized primarily to repetitive DNA, namely the telomeres, and is implicated in the regulation of antigenic variation. Probably also acts as a DNA helicase. Recognizes and binds specific regions of the genome, hydrolyzes ATP and allows the DNA base J de novo synthesis. Involved in initial synthesis of DNA base J, JBP1 being able to act via the basal level of DNA base J and propagate further synthesis. In contrast to JBP1, it does not specifically bind DNA base J, however it binds chromatin.</text>
</comment>